<evidence type="ECO:0000256" key="4">
    <source>
        <dbReference type="ARBA" id="ARBA00022692"/>
    </source>
</evidence>
<evidence type="ECO:0000256" key="2">
    <source>
        <dbReference type="ARBA" id="ARBA00009575"/>
    </source>
</evidence>
<proteinExistence type="inferred from homology"/>
<evidence type="ECO:0000256" key="9">
    <source>
        <dbReference type="SAM" id="Phobius"/>
    </source>
</evidence>
<dbReference type="InParanoid" id="A0A6J0BTP1"/>
<keyword evidence="10" id="KW-1185">Reference proteome</keyword>
<keyword evidence="5" id="KW-0999">Mitochondrion inner membrane</keyword>
<protein>
    <recommendedName>
        <fullName evidence="3">Cytochrome c oxidase assembly protein COX20, mitochondrial</fullName>
    </recommendedName>
</protein>
<dbReference type="RefSeq" id="XP_015517830.1">
    <property type="nucleotide sequence ID" value="XM_015662344.2"/>
</dbReference>
<dbReference type="GO" id="GO:0033617">
    <property type="term" value="P:mitochondrial respiratory chain complex IV assembly"/>
    <property type="evidence" value="ECO:0007669"/>
    <property type="project" value="InterPro"/>
</dbReference>
<name>A0A6J0BTP1_NEOLC</name>
<keyword evidence="4 9" id="KW-0812">Transmembrane</keyword>
<feature type="transmembrane region" description="Helical" evidence="9">
    <location>
        <begin position="21"/>
        <end position="44"/>
    </location>
</feature>
<feature type="transmembrane region" description="Helical" evidence="9">
    <location>
        <begin position="50"/>
        <end position="69"/>
    </location>
</feature>
<dbReference type="InterPro" id="IPR022533">
    <property type="entry name" value="Cox20"/>
</dbReference>
<keyword evidence="7" id="KW-0496">Mitochondrion</keyword>
<gene>
    <name evidence="11" type="primary">LOC107222829</name>
</gene>
<dbReference type="Pfam" id="PF12597">
    <property type="entry name" value="Cox20"/>
    <property type="match status" value="1"/>
</dbReference>
<dbReference type="PRINTS" id="PR02049">
    <property type="entry name" value="PROTEINF36A"/>
</dbReference>
<evidence type="ECO:0000256" key="3">
    <source>
        <dbReference type="ARBA" id="ARBA00017689"/>
    </source>
</evidence>
<sequence>MDEEDDHKPLMLFGRDVTRIPCFRNSFLSGITCSIVGGLGTFMFTSKPKLASHIGMATFVGSTWSYWVYCRYTWSKQQIEVARLQELIEQHATYAGTPKEKEIDRLPLVDA</sequence>
<reference evidence="11" key="1">
    <citation type="submission" date="2025-08" db="UniProtKB">
        <authorList>
            <consortium name="RefSeq"/>
        </authorList>
    </citation>
    <scope>IDENTIFICATION</scope>
    <source>
        <tissue evidence="11">Thorax and Abdomen</tissue>
    </source>
</reference>
<accession>A0A6J0BTP1</accession>
<keyword evidence="6 9" id="KW-1133">Transmembrane helix</keyword>
<keyword evidence="8 9" id="KW-0472">Membrane</keyword>
<evidence type="ECO:0000313" key="10">
    <source>
        <dbReference type="Proteomes" id="UP000829291"/>
    </source>
</evidence>
<organism evidence="11">
    <name type="scientific">Neodiprion lecontei</name>
    <name type="common">Redheaded pine sawfly</name>
    <dbReference type="NCBI Taxonomy" id="441921"/>
    <lineage>
        <taxon>Eukaryota</taxon>
        <taxon>Metazoa</taxon>
        <taxon>Ecdysozoa</taxon>
        <taxon>Arthropoda</taxon>
        <taxon>Hexapoda</taxon>
        <taxon>Insecta</taxon>
        <taxon>Pterygota</taxon>
        <taxon>Neoptera</taxon>
        <taxon>Endopterygota</taxon>
        <taxon>Hymenoptera</taxon>
        <taxon>Tenthredinoidea</taxon>
        <taxon>Diprionidae</taxon>
        <taxon>Diprioninae</taxon>
        <taxon>Neodiprion</taxon>
    </lineage>
</organism>
<dbReference type="AlphaFoldDB" id="A0A6J0BTP1"/>
<dbReference type="PANTHER" id="PTHR31586:SF1">
    <property type="entry name" value="CYTOCHROME C OXIDASE ASSEMBLY PROTEIN COX20, MITOCHONDRIAL"/>
    <property type="match status" value="1"/>
</dbReference>
<dbReference type="OrthoDB" id="14603at2759"/>
<dbReference type="GeneID" id="107222829"/>
<comment type="subcellular location">
    <subcellularLocation>
        <location evidence="1">Mitochondrion inner membrane</location>
    </subcellularLocation>
</comment>
<evidence type="ECO:0000256" key="6">
    <source>
        <dbReference type="ARBA" id="ARBA00022989"/>
    </source>
</evidence>
<dbReference type="GO" id="GO:0005743">
    <property type="term" value="C:mitochondrial inner membrane"/>
    <property type="evidence" value="ECO:0007669"/>
    <property type="project" value="UniProtKB-SubCell"/>
</dbReference>
<evidence type="ECO:0000256" key="5">
    <source>
        <dbReference type="ARBA" id="ARBA00022792"/>
    </source>
</evidence>
<dbReference type="FunCoup" id="A0A6J0BTP1">
    <property type="interactions" value="580"/>
</dbReference>
<dbReference type="KEGG" id="nlo:107222829"/>
<evidence type="ECO:0000256" key="8">
    <source>
        <dbReference type="ARBA" id="ARBA00023136"/>
    </source>
</evidence>
<evidence type="ECO:0000313" key="11">
    <source>
        <dbReference type="RefSeq" id="XP_015517830.1"/>
    </source>
</evidence>
<evidence type="ECO:0000256" key="1">
    <source>
        <dbReference type="ARBA" id="ARBA00004273"/>
    </source>
</evidence>
<dbReference type="PANTHER" id="PTHR31586">
    <property type="entry name" value="CYTOCHROME C OXIDASE PROTEIN 20"/>
    <property type="match status" value="1"/>
</dbReference>
<dbReference type="Proteomes" id="UP000829291">
    <property type="component" value="Chromosome 4"/>
</dbReference>
<evidence type="ECO:0000256" key="7">
    <source>
        <dbReference type="ARBA" id="ARBA00023128"/>
    </source>
</evidence>
<comment type="similarity">
    <text evidence="2">Belongs to the COX20 family.</text>
</comment>